<dbReference type="Pfam" id="PF02210">
    <property type="entry name" value="Laminin_G_2"/>
    <property type="match status" value="1"/>
</dbReference>
<feature type="domain" description="Laminin G" evidence="2">
    <location>
        <begin position="62"/>
        <end position="193"/>
    </location>
</feature>
<dbReference type="Proteomes" id="UP001482620">
    <property type="component" value="Unassembled WGS sequence"/>
</dbReference>
<feature type="non-terminal residue" evidence="3">
    <location>
        <position position="1"/>
    </location>
</feature>
<organism evidence="3 4">
    <name type="scientific">Ilyodon furcidens</name>
    <name type="common">goldbreast splitfin</name>
    <dbReference type="NCBI Taxonomy" id="33524"/>
    <lineage>
        <taxon>Eukaryota</taxon>
        <taxon>Metazoa</taxon>
        <taxon>Chordata</taxon>
        <taxon>Craniata</taxon>
        <taxon>Vertebrata</taxon>
        <taxon>Euteleostomi</taxon>
        <taxon>Actinopterygii</taxon>
        <taxon>Neopterygii</taxon>
        <taxon>Teleostei</taxon>
        <taxon>Neoteleostei</taxon>
        <taxon>Acanthomorphata</taxon>
        <taxon>Ovalentaria</taxon>
        <taxon>Atherinomorphae</taxon>
        <taxon>Cyprinodontiformes</taxon>
        <taxon>Goodeidae</taxon>
        <taxon>Ilyodon</taxon>
    </lineage>
</organism>
<comment type="caution">
    <text evidence="3">The sequence shown here is derived from an EMBL/GenBank/DDBJ whole genome shotgun (WGS) entry which is preliminary data.</text>
</comment>
<proteinExistence type="predicted"/>
<dbReference type="Gene3D" id="2.60.120.200">
    <property type="match status" value="2"/>
</dbReference>
<comment type="caution">
    <text evidence="1">Lacks conserved residue(s) required for the propagation of feature annotation.</text>
</comment>
<evidence type="ECO:0000259" key="2">
    <source>
        <dbReference type="PROSITE" id="PS50025"/>
    </source>
</evidence>
<keyword evidence="4" id="KW-1185">Reference proteome</keyword>
<name>A0ABV0TVR5_9TELE</name>
<sequence length="193" mass="21137">LSVAAVQSHGLLTPILPNRNFHGCLENLLYNDLNLIKLAKQNSPQVTAVGNMTFSCSEPVSVAMTFTDSRSFLQLPVLTSWLSRTVSIALQFRTWNKAGLLLTFGLQQQEGSAFLYLSEARLRLQISRAGNTLLELSTGSGLNDGQWHSVELKSMESHLSITVDRDEGATAHTSIPLLLTPDGQLFFGGKSKY</sequence>
<evidence type="ECO:0000256" key="1">
    <source>
        <dbReference type="PROSITE-ProRule" id="PRU00122"/>
    </source>
</evidence>
<evidence type="ECO:0000313" key="4">
    <source>
        <dbReference type="Proteomes" id="UP001482620"/>
    </source>
</evidence>
<accession>A0ABV0TVR5</accession>
<dbReference type="PANTHER" id="PTHR15036:SF40">
    <property type="entry name" value="CONTACTIN-ASSOCIATED PROTEIN-LIKE 4"/>
    <property type="match status" value="1"/>
</dbReference>
<evidence type="ECO:0000313" key="3">
    <source>
        <dbReference type="EMBL" id="MEQ2236591.1"/>
    </source>
</evidence>
<dbReference type="InterPro" id="IPR001791">
    <property type="entry name" value="Laminin_G"/>
</dbReference>
<reference evidence="3 4" key="1">
    <citation type="submission" date="2021-06" db="EMBL/GenBank/DDBJ databases">
        <authorList>
            <person name="Palmer J.M."/>
        </authorList>
    </citation>
    <scope>NUCLEOTIDE SEQUENCE [LARGE SCALE GENOMIC DNA]</scope>
    <source>
        <strain evidence="4">if_2019</strain>
        <tissue evidence="3">Muscle</tissue>
    </source>
</reference>
<protein>
    <recommendedName>
        <fullName evidence="2">Laminin G domain-containing protein</fullName>
    </recommendedName>
</protein>
<dbReference type="InterPro" id="IPR013320">
    <property type="entry name" value="ConA-like_dom_sf"/>
</dbReference>
<dbReference type="SUPFAM" id="SSF49899">
    <property type="entry name" value="Concanavalin A-like lectins/glucanases"/>
    <property type="match status" value="1"/>
</dbReference>
<dbReference type="InterPro" id="IPR050372">
    <property type="entry name" value="Neurexin-related_CASP"/>
</dbReference>
<dbReference type="PANTHER" id="PTHR15036">
    <property type="entry name" value="PIKACHURIN-LIKE PROTEIN"/>
    <property type="match status" value="1"/>
</dbReference>
<dbReference type="CDD" id="cd00110">
    <property type="entry name" value="LamG"/>
    <property type="match status" value="1"/>
</dbReference>
<gene>
    <name evidence="3" type="ORF">ILYODFUR_014326</name>
</gene>
<dbReference type="SMART" id="SM00282">
    <property type="entry name" value="LamG"/>
    <property type="match status" value="1"/>
</dbReference>
<dbReference type="PROSITE" id="PS50025">
    <property type="entry name" value="LAM_G_DOMAIN"/>
    <property type="match status" value="1"/>
</dbReference>
<dbReference type="EMBL" id="JAHRIQ010047543">
    <property type="protein sequence ID" value="MEQ2236591.1"/>
    <property type="molecule type" value="Genomic_DNA"/>
</dbReference>